<dbReference type="EMBL" id="JAIWYP010000010">
    <property type="protein sequence ID" value="KAH3750590.1"/>
    <property type="molecule type" value="Genomic_DNA"/>
</dbReference>
<feature type="signal peptide" evidence="1">
    <location>
        <begin position="1"/>
        <end position="36"/>
    </location>
</feature>
<sequence>MQACLANRRSQMPLPGFRTLLSIVVLALLTLETANGQCTCSTCTTNCEAGKYLNNGICDVCPQGK</sequence>
<gene>
    <name evidence="2" type="ORF">DPMN_185117</name>
</gene>
<keyword evidence="1" id="KW-0732">Signal</keyword>
<evidence type="ECO:0000313" key="2">
    <source>
        <dbReference type="EMBL" id="KAH3750590.1"/>
    </source>
</evidence>
<keyword evidence="3" id="KW-1185">Reference proteome</keyword>
<dbReference type="AlphaFoldDB" id="A0A9D4DLK6"/>
<evidence type="ECO:0000256" key="1">
    <source>
        <dbReference type="SAM" id="SignalP"/>
    </source>
</evidence>
<dbReference type="Proteomes" id="UP000828390">
    <property type="component" value="Unassembled WGS sequence"/>
</dbReference>
<comment type="caution">
    <text evidence="2">The sequence shown here is derived from an EMBL/GenBank/DDBJ whole genome shotgun (WGS) entry which is preliminary data.</text>
</comment>
<feature type="chain" id="PRO_5038447744" evidence="1">
    <location>
        <begin position="37"/>
        <end position="65"/>
    </location>
</feature>
<reference evidence="2" key="2">
    <citation type="submission" date="2020-11" db="EMBL/GenBank/DDBJ databases">
        <authorList>
            <person name="McCartney M.A."/>
            <person name="Auch B."/>
            <person name="Kono T."/>
            <person name="Mallez S."/>
            <person name="Becker A."/>
            <person name="Gohl D.M."/>
            <person name="Silverstein K.A.T."/>
            <person name="Koren S."/>
            <person name="Bechman K.B."/>
            <person name="Herman A."/>
            <person name="Abrahante J.E."/>
            <person name="Garbe J."/>
        </authorList>
    </citation>
    <scope>NUCLEOTIDE SEQUENCE</scope>
    <source>
        <strain evidence="2">Duluth1</strain>
        <tissue evidence="2">Whole animal</tissue>
    </source>
</reference>
<accession>A0A9D4DLK6</accession>
<proteinExistence type="predicted"/>
<reference evidence="2" key="1">
    <citation type="journal article" date="2019" name="bioRxiv">
        <title>The Genome of the Zebra Mussel, Dreissena polymorpha: A Resource for Invasive Species Research.</title>
        <authorList>
            <person name="McCartney M.A."/>
            <person name="Auch B."/>
            <person name="Kono T."/>
            <person name="Mallez S."/>
            <person name="Zhang Y."/>
            <person name="Obille A."/>
            <person name="Becker A."/>
            <person name="Abrahante J.E."/>
            <person name="Garbe J."/>
            <person name="Badalamenti J.P."/>
            <person name="Herman A."/>
            <person name="Mangelson H."/>
            <person name="Liachko I."/>
            <person name="Sullivan S."/>
            <person name="Sone E.D."/>
            <person name="Koren S."/>
            <person name="Silverstein K.A.T."/>
            <person name="Beckman K.B."/>
            <person name="Gohl D.M."/>
        </authorList>
    </citation>
    <scope>NUCLEOTIDE SEQUENCE</scope>
    <source>
        <strain evidence="2">Duluth1</strain>
        <tissue evidence="2">Whole animal</tissue>
    </source>
</reference>
<organism evidence="2 3">
    <name type="scientific">Dreissena polymorpha</name>
    <name type="common">Zebra mussel</name>
    <name type="synonym">Mytilus polymorpha</name>
    <dbReference type="NCBI Taxonomy" id="45954"/>
    <lineage>
        <taxon>Eukaryota</taxon>
        <taxon>Metazoa</taxon>
        <taxon>Spiralia</taxon>
        <taxon>Lophotrochozoa</taxon>
        <taxon>Mollusca</taxon>
        <taxon>Bivalvia</taxon>
        <taxon>Autobranchia</taxon>
        <taxon>Heteroconchia</taxon>
        <taxon>Euheterodonta</taxon>
        <taxon>Imparidentia</taxon>
        <taxon>Neoheterodontei</taxon>
        <taxon>Myida</taxon>
        <taxon>Dreissenoidea</taxon>
        <taxon>Dreissenidae</taxon>
        <taxon>Dreissena</taxon>
    </lineage>
</organism>
<name>A0A9D4DLK6_DREPO</name>
<evidence type="ECO:0000313" key="3">
    <source>
        <dbReference type="Proteomes" id="UP000828390"/>
    </source>
</evidence>
<protein>
    <submittedName>
        <fullName evidence="2">Uncharacterized protein</fullName>
    </submittedName>
</protein>